<organism evidence="1 4">
    <name type="scientific">Pseudomonas fluorescens</name>
    <dbReference type="NCBI Taxonomy" id="294"/>
    <lineage>
        <taxon>Bacteria</taxon>
        <taxon>Pseudomonadati</taxon>
        <taxon>Pseudomonadota</taxon>
        <taxon>Gammaproteobacteria</taxon>
        <taxon>Pseudomonadales</taxon>
        <taxon>Pseudomonadaceae</taxon>
        <taxon>Pseudomonas</taxon>
    </lineage>
</organism>
<dbReference type="AlphaFoldDB" id="A0A0C2AAN5"/>
<evidence type="ECO:0000313" key="3">
    <source>
        <dbReference type="Proteomes" id="UP000031587"/>
    </source>
</evidence>
<dbReference type="Proteomes" id="UP000031587">
    <property type="component" value="Unassembled WGS sequence"/>
</dbReference>
<proteinExistence type="predicted"/>
<gene>
    <name evidence="1" type="ORF">CFN16_00500</name>
    <name evidence="2" type="ORF">QS95_00055</name>
</gene>
<evidence type="ECO:0000313" key="2">
    <source>
        <dbReference type="EMBL" id="KIF65124.1"/>
    </source>
</evidence>
<evidence type="ECO:0000313" key="4">
    <source>
        <dbReference type="Proteomes" id="UP000254535"/>
    </source>
</evidence>
<dbReference type="EMBL" id="CP022313">
    <property type="protein sequence ID" value="AXJ02663.1"/>
    <property type="molecule type" value="Genomic_DNA"/>
</dbReference>
<reference evidence="2 3" key="1">
    <citation type="submission" date="2014-11" db="EMBL/GenBank/DDBJ databases">
        <title>Draft genome sequence of Pseudomonas fluorescens strains SF4c SF39a.</title>
        <authorList>
            <person name="Underwood G.E."/>
            <person name="Ly L.K."/>
            <person name="Bitzer A.S."/>
            <person name="Godino A."/>
            <person name="Bucci V."/>
            <person name="Fischer S."/>
            <person name="Silby M.W."/>
        </authorList>
    </citation>
    <scope>NUCLEOTIDE SEQUENCE [LARGE SCALE GENOMIC DNA]</scope>
    <source>
        <strain evidence="2 3">SF4c</strain>
    </source>
</reference>
<accession>A0A0C2AAN5</accession>
<evidence type="ECO:0000313" key="1">
    <source>
        <dbReference type="EMBL" id="AXJ02663.1"/>
    </source>
</evidence>
<dbReference type="Proteomes" id="UP000254535">
    <property type="component" value="Chromosome"/>
</dbReference>
<name>A0A0C2AAN5_PSEFL</name>
<dbReference type="OrthoDB" id="6920231at2"/>
<protein>
    <submittedName>
        <fullName evidence="1">Uncharacterized protein</fullName>
    </submittedName>
</protein>
<sequence>MSSINGTYVNANSGAKLVITDGNDSNGSFSGTLSQGGVNYDIRYGNYHFQNSTGNPTTIAVLAQNGNSGYQTWTLFSPDHNYAKLRATGSRVNFDGEVVNLGGEFLKQ</sequence>
<dbReference type="EMBL" id="JTGH01000001">
    <property type="protein sequence ID" value="KIF65124.1"/>
    <property type="molecule type" value="Genomic_DNA"/>
</dbReference>
<reference evidence="1 4" key="2">
    <citation type="submission" date="2017-07" db="EMBL/GenBank/DDBJ databases">
        <title>Genome sequence of Pseudomonas NEP1.</title>
        <authorList>
            <person name="Nascimento F.X."/>
        </authorList>
    </citation>
    <scope>NUCLEOTIDE SEQUENCE [LARGE SCALE GENOMIC DNA]</scope>
    <source>
        <strain evidence="1 4">NEP1</strain>
    </source>
</reference>
<dbReference type="RefSeq" id="WP_039764506.1">
    <property type="nucleotide sequence ID" value="NZ_CP022313.1"/>
</dbReference>